<keyword evidence="2" id="KW-1185">Reference proteome</keyword>
<proteinExistence type="predicted"/>
<evidence type="ECO:0000313" key="2">
    <source>
        <dbReference type="Proteomes" id="UP000503313"/>
    </source>
</evidence>
<accession>A0AAE7BH38</accession>
<dbReference type="RefSeq" id="WP_014474447.1">
    <property type="nucleotide sequence ID" value="NZ_CP053835.1"/>
</dbReference>
<dbReference type="AlphaFoldDB" id="A0AAE7BH38"/>
<dbReference type="InterPro" id="IPR005500">
    <property type="entry name" value="DUF309"/>
</dbReference>
<dbReference type="KEGG" id="adz:ADFLV_1789"/>
<protein>
    <recommendedName>
        <fullName evidence="3">DUF309 domain-containing protein</fullName>
    </recommendedName>
</protein>
<gene>
    <name evidence="1" type="ORF">ADFLV_1789</name>
</gene>
<evidence type="ECO:0000313" key="1">
    <source>
        <dbReference type="EMBL" id="QKF77806.1"/>
    </source>
</evidence>
<dbReference type="SUPFAM" id="SSF140663">
    <property type="entry name" value="TTHA0068-like"/>
    <property type="match status" value="1"/>
</dbReference>
<dbReference type="InterPro" id="IPR023203">
    <property type="entry name" value="TTHA0068_sf"/>
</dbReference>
<dbReference type="EMBL" id="CP053835">
    <property type="protein sequence ID" value="QKF77806.1"/>
    <property type="molecule type" value="Genomic_DNA"/>
</dbReference>
<name>A0AAE7BH38_9BACT</name>
<evidence type="ECO:0008006" key="3">
    <source>
        <dbReference type="Google" id="ProtNLM"/>
    </source>
</evidence>
<reference evidence="1 2" key="1">
    <citation type="submission" date="2020-05" db="EMBL/GenBank/DDBJ databases">
        <title>Complete genome sequencing of Campylobacter and Arcobacter type strains.</title>
        <authorList>
            <person name="Miller W.G."/>
            <person name="Yee E."/>
        </authorList>
    </citation>
    <scope>NUCLEOTIDE SEQUENCE [LARGE SCALE GENOMIC DNA]</scope>
    <source>
        <strain evidence="1 2">LMG 25694</strain>
    </source>
</reference>
<dbReference type="Gene3D" id="1.10.3450.10">
    <property type="entry name" value="TTHA0068-like"/>
    <property type="match status" value="1"/>
</dbReference>
<dbReference type="Pfam" id="PF03745">
    <property type="entry name" value="DUF309"/>
    <property type="match status" value="1"/>
</dbReference>
<dbReference type="Proteomes" id="UP000503313">
    <property type="component" value="Chromosome"/>
</dbReference>
<sequence length="108" mass="13320">MQLNEELNDIIFLLEIENFIEAHNKLEELWKKYKNDEKTREESFILKAFVNASVSFELLKMQRFEHASNVWNTYKKYEDLIEKLYTTNSKNYKKIKEIVYKKREKYIK</sequence>
<organism evidence="1 2">
    <name type="scientific">Arcobacter defluvii</name>
    <dbReference type="NCBI Taxonomy" id="873191"/>
    <lineage>
        <taxon>Bacteria</taxon>
        <taxon>Pseudomonadati</taxon>
        <taxon>Campylobacterota</taxon>
        <taxon>Epsilonproteobacteria</taxon>
        <taxon>Campylobacterales</taxon>
        <taxon>Arcobacteraceae</taxon>
        <taxon>Arcobacter</taxon>
    </lineage>
</organism>